<protein>
    <submittedName>
        <fullName evidence="1">Uncharacterized protein</fullName>
    </submittedName>
</protein>
<gene>
    <name evidence="1" type="ORF">SAMN04488121_1011055</name>
</gene>
<sequence>MIKWLSMMFAGFLTTSTLYGQQVNNGNQIPDSIRRRIVSEISTAILRYRVDYNPALKESDKIFKKVGNETWYKSPTWILFEESEEYGTVELLLDVTRWPEDNPLPNYYLATKWDNRFAVKYIHPLYGKTTDTIRSARYDSYNKHFPNDERFLVYYDDKEGIIKFMSGNFFQSGINGPWFKYGTTLIPEIRLAQYPVGEPSNFLDKGDTTIFVMPHARTITGDDPGVILVKAINKYPYNYMEVIYYSNRASQTGDNDNTHFYEIKQIRDYSRGYPYTPQDLKPVVRLLSQEEIAALEVYYHQPIYKFGSIDESGVPVKK</sequence>
<dbReference type="Proteomes" id="UP000199045">
    <property type="component" value="Unassembled WGS sequence"/>
</dbReference>
<dbReference type="AlphaFoldDB" id="A0A1G7J073"/>
<evidence type="ECO:0000313" key="1">
    <source>
        <dbReference type="EMBL" id="SDF18392.1"/>
    </source>
</evidence>
<organism evidence="1 2">
    <name type="scientific">Chitinophaga filiformis</name>
    <name type="common">Myxococcus filiformis</name>
    <name type="synonym">Flexibacter filiformis</name>
    <dbReference type="NCBI Taxonomy" id="104663"/>
    <lineage>
        <taxon>Bacteria</taxon>
        <taxon>Pseudomonadati</taxon>
        <taxon>Bacteroidota</taxon>
        <taxon>Chitinophagia</taxon>
        <taxon>Chitinophagales</taxon>
        <taxon>Chitinophagaceae</taxon>
        <taxon>Chitinophaga</taxon>
    </lineage>
</organism>
<dbReference type="OrthoDB" id="9818850at2"/>
<dbReference type="RefSeq" id="WP_143011364.1">
    <property type="nucleotide sequence ID" value="NZ_FNBN01000001.1"/>
</dbReference>
<reference evidence="1 2" key="1">
    <citation type="submission" date="2016-10" db="EMBL/GenBank/DDBJ databases">
        <authorList>
            <person name="de Groot N.N."/>
        </authorList>
    </citation>
    <scope>NUCLEOTIDE SEQUENCE [LARGE SCALE GENOMIC DNA]</scope>
    <source>
        <strain evidence="1 2">DSM 527</strain>
    </source>
</reference>
<name>A0A1G7J073_CHIFI</name>
<dbReference type="STRING" id="104663.SAMN04488121_1011055"/>
<evidence type="ECO:0000313" key="2">
    <source>
        <dbReference type="Proteomes" id="UP000199045"/>
    </source>
</evidence>
<dbReference type="EMBL" id="FNBN01000001">
    <property type="protein sequence ID" value="SDF18392.1"/>
    <property type="molecule type" value="Genomic_DNA"/>
</dbReference>
<proteinExistence type="predicted"/>
<accession>A0A1G7J073</accession>